<evidence type="ECO:0000256" key="2">
    <source>
        <dbReference type="ARBA" id="ARBA00005914"/>
    </source>
</evidence>
<name>A0AAU7CGM8_9BACT</name>
<feature type="transmembrane region" description="Helical" evidence="8">
    <location>
        <begin position="6"/>
        <end position="23"/>
    </location>
</feature>
<dbReference type="PANTHER" id="PTHR10464:SF4">
    <property type="entry name" value="UREA TRANSPORTER"/>
    <property type="match status" value="1"/>
</dbReference>
<feature type="transmembrane region" description="Helical" evidence="8">
    <location>
        <begin position="123"/>
        <end position="145"/>
    </location>
</feature>
<dbReference type="EMBL" id="CP155447">
    <property type="protein sequence ID" value="XBH04305.1"/>
    <property type="molecule type" value="Genomic_DNA"/>
</dbReference>
<feature type="transmembrane region" description="Helical" evidence="8">
    <location>
        <begin position="35"/>
        <end position="64"/>
    </location>
</feature>
<dbReference type="GO" id="GO:0015204">
    <property type="term" value="F:urea transmembrane transporter activity"/>
    <property type="evidence" value="ECO:0007669"/>
    <property type="project" value="InterPro"/>
</dbReference>
<dbReference type="InterPro" id="IPR004937">
    <property type="entry name" value="Urea_transporter"/>
</dbReference>
<reference evidence="9" key="1">
    <citation type="submission" date="2024-05" db="EMBL/GenBank/DDBJ databases">
        <title>Planctomycetes of the genus Singulisphaera possess chitinolytic capabilities.</title>
        <authorList>
            <person name="Ivanova A."/>
        </authorList>
    </citation>
    <scope>NUCLEOTIDE SEQUENCE</scope>
    <source>
        <strain evidence="9">Ch08T</strain>
    </source>
</reference>
<evidence type="ECO:0000256" key="8">
    <source>
        <dbReference type="SAM" id="Phobius"/>
    </source>
</evidence>
<keyword evidence="6 8" id="KW-0472">Membrane</keyword>
<gene>
    <name evidence="9" type="ORF">V5E97_39330</name>
</gene>
<feature type="transmembrane region" description="Helical" evidence="8">
    <location>
        <begin position="100"/>
        <end position="117"/>
    </location>
</feature>
<dbReference type="InterPro" id="IPR029020">
    <property type="entry name" value="Ammonium/urea_transptr"/>
</dbReference>
<comment type="similarity">
    <text evidence="2">Belongs to the urea transporter family.</text>
</comment>
<dbReference type="AlphaFoldDB" id="A0AAU7CGM8"/>
<feature type="transmembrane region" description="Helical" evidence="8">
    <location>
        <begin position="76"/>
        <end position="93"/>
    </location>
</feature>
<accession>A0AAU7CGM8</accession>
<keyword evidence="5 8" id="KW-1133">Transmembrane helix</keyword>
<feature type="transmembrane region" description="Helical" evidence="8">
    <location>
        <begin position="185"/>
        <end position="207"/>
    </location>
</feature>
<proteinExistence type="inferred from homology"/>
<dbReference type="PIRSF" id="PIRSF016502">
    <property type="entry name" value="Urea_transporter"/>
    <property type="match status" value="1"/>
</dbReference>
<evidence type="ECO:0000256" key="5">
    <source>
        <dbReference type="ARBA" id="ARBA00022989"/>
    </source>
</evidence>
<evidence type="ECO:0000256" key="1">
    <source>
        <dbReference type="ARBA" id="ARBA00004651"/>
    </source>
</evidence>
<dbReference type="RefSeq" id="WP_406697057.1">
    <property type="nucleotide sequence ID" value="NZ_CP155447.1"/>
</dbReference>
<keyword evidence="3" id="KW-1003">Cell membrane</keyword>
<evidence type="ECO:0000256" key="3">
    <source>
        <dbReference type="ARBA" id="ARBA00022475"/>
    </source>
</evidence>
<evidence type="ECO:0000313" key="9">
    <source>
        <dbReference type="EMBL" id="XBH04305.1"/>
    </source>
</evidence>
<evidence type="ECO:0000256" key="4">
    <source>
        <dbReference type="ARBA" id="ARBA00022692"/>
    </source>
</evidence>
<sequence length="313" mass="32606">MDRTGWQYGVAWTSTLVVLRGIAQVMFQPHAGTGLLFLAGLAVGSPLVALGAILGSAIGTGVAVVLRYDRNEISDGIYGFNSALVGLALLVLLRPVPMTWVLLVLGAALASVVTRLARQFAPFPTYTAPFVLVTWLALVLVHGVAGKSIDTIPAPAPRSPSTFIESVLAGEAEVMLGSRSLPGALFLMGIALSNWRHAVLALIGSVVGTLQSIYHNDPSGSVSLGLYGYNASLAAMAIWLARSSLALSILAAVVSVPLTEFFPKALGIPALTAPFVIASWIVLALLALDPYLGRTVNGVSKVQSADQPEAEVI</sequence>
<evidence type="ECO:0000256" key="7">
    <source>
        <dbReference type="PIRSR" id="PIRSR016502-1"/>
    </source>
</evidence>
<feature type="transmembrane region" description="Helical" evidence="8">
    <location>
        <begin position="266"/>
        <end position="288"/>
    </location>
</feature>
<dbReference type="GO" id="GO:0005886">
    <property type="term" value="C:plasma membrane"/>
    <property type="evidence" value="ECO:0007669"/>
    <property type="project" value="UniProtKB-SubCell"/>
</dbReference>
<feature type="site" description="Important for channel permeability" evidence="7">
    <location>
        <position position="272"/>
    </location>
</feature>
<organism evidence="9">
    <name type="scientific">Singulisphaera sp. Ch08</name>
    <dbReference type="NCBI Taxonomy" id="3120278"/>
    <lineage>
        <taxon>Bacteria</taxon>
        <taxon>Pseudomonadati</taxon>
        <taxon>Planctomycetota</taxon>
        <taxon>Planctomycetia</taxon>
        <taxon>Isosphaerales</taxon>
        <taxon>Isosphaeraceae</taxon>
        <taxon>Singulisphaera</taxon>
    </lineage>
</organism>
<evidence type="ECO:0000256" key="6">
    <source>
        <dbReference type="ARBA" id="ARBA00023136"/>
    </source>
</evidence>
<protein>
    <submittedName>
        <fullName evidence="9">Urea transporter</fullName>
    </submittedName>
</protein>
<dbReference type="Gene3D" id="1.10.3430.10">
    <property type="entry name" value="Ammonium transporter AmtB like domains"/>
    <property type="match status" value="1"/>
</dbReference>
<comment type="subcellular location">
    <subcellularLocation>
        <location evidence="1">Cell membrane</location>
        <topology evidence="1">Multi-pass membrane protein</topology>
    </subcellularLocation>
</comment>
<dbReference type="Pfam" id="PF03253">
    <property type="entry name" value="UT"/>
    <property type="match status" value="1"/>
</dbReference>
<keyword evidence="4 8" id="KW-0812">Transmembrane</keyword>
<dbReference type="PANTHER" id="PTHR10464">
    <property type="entry name" value="UREA TRANSPORTER"/>
    <property type="match status" value="1"/>
</dbReference>
<feature type="transmembrane region" description="Helical" evidence="8">
    <location>
        <begin position="227"/>
        <end position="254"/>
    </location>
</feature>